<dbReference type="Proteomes" id="UP000275408">
    <property type="component" value="Unassembled WGS sequence"/>
</dbReference>
<dbReference type="EMBL" id="RCHS01003950">
    <property type="protein sequence ID" value="RMX38755.1"/>
    <property type="molecule type" value="Genomic_DNA"/>
</dbReference>
<organism evidence="1 2">
    <name type="scientific">Pocillopora damicornis</name>
    <name type="common">Cauliflower coral</name>
    <name type="synonym">Millepora damicornis</name>
    <dbReference type="NCBI Taxonomy" id="46731"/>
    <lineage>
        <taxon>Eukaryota</taxon>
        <taxon>Metazoa</taxon>
        <taxon>Cnidaria</taxon>
        <taxon>Anthozoa</taxon>
        <taxon>Hexacorallia</taxon>
        <taxon>Scleractinia</taxon>
        <taxon>Astrocoeniina</taxon>
        <taxon>Pocilloporidae</taxon>
        <taxon>Pocillopora</taxon>
    </lineage>
</organism>
<gene>
    <name evidence="1" type="ORF">pdam_00018515</name>
</gene>
<name>A0A3M6TBI9_POCDA</name>
<accession>A0A3M6TBI9</accession>
<proteinExistence type="predicted"/>
<reference evidence="1 2" key="1">
    <citation type="journal article" date="2018" name="Sci. Rep.">
        <title>Comparative analysis of the Pocillopora damicornis genome highlights role of immune system in coral evolution.</title>
        <authorList>
            <person name="Cunning R."/>
            <person name="Bay R.A."/>
            <person name="Gillette P."/>
            <person name="Baker A.C."/>
            <person name="Traylor-Knowles N."/>
        </authorList>
    </citation>
    <scope>NUCLEOTIDE SEQUENCE [LARGE SCALE GENOMIC DNA]</scope>
    <source>
        <strain evidence="1">RSMAS</strain>
        <tissue evidence="1">Whole animal</tissue>
    </source>
</reference>
<keyword evidence="2" id="KW-1185">Reference proteome</keyword>
<feature type="non-terminal residue" evidence="1">
    <location>
        <position position="64"/>
    </location>
</feature>
<dbReference type="AlphaFoldDB" id="A0A3M6TBI9"/>
<evidence type="ECO:0000313" key="1">
    <source>
        <dbReference type="EMBL" id="RMX38755.1"/>
    </source>
</evidence>
<comment type="caution">
    <text evidence="1">The sequence shown here is derived from an EMBL/GenBank/DDBJ whole genome shotgun (WGS) entry which is preliminary data.</text>
</comment>
<sequence>MDAIVDVEEIFFSILSALFSVPASKTSVTNTYHQSNKKKIKGLVTTPYTIVPNSFRPTFCKRRM</sequence>
<evidence type="ECO:0000313" key="2">
    <source>
        <dbReference type="Proteomes" id="UP000275408"/>
    </source>
</evidence>
<protein>
    <submittedName>
        <fullName evidence="1">Uncharacterized protein</fullName>
    </submittedName>
</protein>